<gene>
    <name evidence="1" type="ORF">pTL43_00041</name>
</gene>
<proteinExistence type="predicted"/>
<sequence length="269" mass="29277">MHGWHSLAPAINSVASLTTIREELATVLHRLDQLRLLMDVRDDAPLTEIQVSVSAVASAFQQAQAAMVNESANSEELRRLPETIAEHKSELEKAKSGSLALGTAVDTLDDIIVNASLETATADALAAIGGQINEVFTRIHAPREYEYVGSREVLLRTANSHEPHTLEEVSTGQRAAFALSIFLARNRTAATAPPVLLIDDPIAHIDDLNALSFLDYLRDLAVNSGRQIFFATADTRIASLFSKKFSFFGDNFKTINLVRMPEPSAIAAD</sequence>
<protein>
    <submittedName>
        <fullName evidence="1">Recombination protein F</fullName>
    </submittedName>
</protein>
<dbReference type="EMBL" id="MH392237">
    <property type="protein sequence ID" value="QDL89317.1"/>
    <property type="molecule type" value="Genomic_DNA"/>
</dbReference>
<organism evidence="1">
    <name type="scientific">Sym plasmid</name>
    <dbReference type="NCBI Taxonomy" id="28430"/>
    <lineage>
        <taxon>other sequences</taxon>
        <taxon>plasmids</taxon>
    </lineage>
</organism>
<geneLocation type="plasmid" evidence="1">
    <name>pTL43</name>
</geneLocation>
<dbReference type="InterPro" id="IPR027417">
    <property type="entry name" value="P-loop_NTPase"/>
</dbReference>
<dbReference type="CDD" id="cd00267">
    <property type="entry name" value="ABC_ATPase"/>
    <property type="match status" value="1"/>
</dbReference>
<reference evidence="1" key="1">
    <citation type="submission" date="2018-05" db="EMBL/GenBank/DDBJ databases">
        <title>Plant species dependent abundance and diversity of IncP-1 plasmids in the rhizosphere - sequence analysis provides new insights into the role as efficient and dynamic means for rapid bacterial adaptation.</title>
        <authorList>
            <person name="Nour E."/>
            <person name="Shintani M."/>
            <person name="Elsayed T."/>
            <person name="Blau K."/>
            <person name="Jechalke S."/>
            <person name="Sproeer C."/>
            <person name="Bunk B."/>
            <person name="Overmann J."/>
            <person name="Smalla K."/>
        </authorList>
    </citation>
    <scope>NUCLEOTIDE SEQUENCE</scope>
    <source>
        <plasmid evidence="1">pTL43</plasmid>
    </source>
</reference>
<dbReference type="SUPFAM" id="SSF52540">
    <property type="entry name" value="P-loop containing nucleoside triphosphate hydrolases"/>
    <property type="match status" value="1"/>
</dbReference>
<dbReference type="Gene3D" id="3.40.50.300">
    <property type="entry name" value="P-loop containing nucleotide triphosphate hydrolases"/>
    <property type="match status" value="1"/>
</dbReference>
<name>A0A515HIR1_9ZZZZ</name>
<keyword evidence="1" id="KW-0614">Plasmid</keyword>
<evidence type="ECO:0000313" key="1">
    <source>
        <dbReference type="EMBL" id="QDL89317.1"/>
    </source>
</evidence>
<dbReference type="PANTHER" id="PTHR32114:SF2">
    <property type="entry name" value="ABC TRANSPORTER ABCH.3"/>
    <property type="match status" value="1"/>
</dbReference>
<dbReference type="AlphaFoldDB" id="A0A515HIR1"/>
<accession>A0A515HIR1</accession>
<dbReference type="PANTHER" id="PTHR32114">
    <property type="entry name" value="ABC TRANSPORTER ABCH.3"/>
    <property type="match status" value="1"/>
</dbReference>